<evidence type="ECO:0000313" key="8">
    <source>
        <dbReference type="Proteomes" id="UP000257706"/>
    </source>
</evidence>
<dbReference type="GO" id="GO:0004360">
    <property type="term" value="F:glutamine-fructose-6-phosphate transaminase (isomerizing) activity"/>
    <property type="evidence" value="ECO:0007669"/>
    <property type="project" value="UniProtKB-EC"/>
</dbReference>
<keyword evidence="7" id="KW-0808">Transferase</keyword>
<dbReference type="PANTHER" id="PTHR10937:SF0">
    <property type="entry name" value="GLUTAMINE--FRUCTOSE-6-PHOSPHATE TRANSAMINASE (ISOMERIZING)"/>
    <property type="match status" value="1"/>
</dbReference>
<evidence type="ECO:0000256" key="3">
    <source>
        <dbReference type="ARBA" id="ARBA00016090"/>
    </source>
</evidence>
<evidence type="ECO:0000256" key="4">
    <source>
        <dbReference type="ARBA" id="ARBA00022576"/>
    </source>
</evidence>
<proteinExistence type="predicted"/>
<reference evidence="7 8" key="1">
    <citation type="journal article" date="2018" name="Nat. Biotechnol.">
        <title>A standardized bacterial taxonomy based on genome phylogeny substantially revises the tree of life.</title>
        <authorList>
            <person name="Parks D.H."/>
            <person name="Chuvochina M."/>
            <person name="Waite D.W."/>
            <person name="Rinke C."/>
            <person name="Skarshewski A."/>
            <person name="Chaumeil P.A."/>
            <person name="Hugenholtz P."/>
        </authorList>
    </citation>
    <scope>NUCLEOTIDE SEQUENCE [LARGE SCALE GENOMIC DNA]</scope>
    <source>
        <strain evidence="7">UBA8739</strain>
    </source>
</reference>
<dbReference type="GO" id="GO:0097367">
    <property type="term" value="F:carbohydrate derivative binding"/>
    <property type="evidence" value="ECO:0007669"/>
    <property type="project" value="InterPro"/>
</dbReference>
<protein>
    <recommendedName>
        <fullName evidence="3">Glutamine--fructose-6-phosphate aminotransferase [isomerizing]</fullName>
        <ecNumber evidence="2">2.6.1.16</ecNumber>
    </recommendedName>
</protein>
<dbReference type="EC" id="2.6.1.16" evidence="2"/>
<dbReference type="SUPFAM" id="SSF53697">
    <property type="entry name" value="SIS domain"/>
    <property type="match status" value="1"/>
</dbReference>
<evidence type="ECO:0000259" key="6">
    <source>
        <dbReference type="PROSITE" id="PS51464"/>
    </source>
</evidence>
<sequence length="93" mass="9997">KAFTCQLVTLACLAIGLGRARGTIDAARDQRLTQAIAEVPSRVADVLNNDDRMRSIAESLVHVTGVLYVGRGTAFPIALEGALKFKEISYIHA</sequence>
<dbReference type="InterPro" id="IPR046348">
    <property type="entry name" value="SIS_dom_sf"/>
</dbReference>
<evidence type="ECO:0000256" key="2">
    <source>
        <dbReference type="ARBA" id="ARBA00012916"/>
    </source>
</evidence>
<keyword evidence="4 7" id="KW-0032">Aminotransferase</keyword>
<dbReference type="GO" id="GO:0006002">
    <property type="term" value="P:fructose 6-phosphate metabolic process"/>
    <property type="evidence" value="ECO:0007669"/>
    <property type="project" value="TreeGrafter"/>
</dbReference>
<dbReference type="InterPro" id="IPR001347">
    <property type="entry name" value="SIS_dom"/>
</dbReference>
<organism evidence="7 8">
    <name type="scientific">Tistrella mobilis</name>
    <dbReference type="NCBI Taxonomy" id="171437"/>
    <lineage>
        <taxon>Bacteria</taxon>
        <taxon>Pseudomonadati</taxon>
        <taxon>Pseudomonadota</taxon>
        <taxon>Alphaproteobacteria</taxon>
        <taxon>Geminicoccales</taxon>
        <taxon>Geminicoccaceae</taxon>
        <taxon>Tistrella</taxon>
    </lineage>
</organism>
<accession>A0A3B9IHB6</accession>
<feature type="non-terminal residue" evidence="7">
    <location>
        <position position="93"/>
    </location>
</feature>
<dbReference type="PROSITE" id="PS51464">
    <property type="entry name" value="SIS"/>
    <property type="match status" value="1"/>
</dbReference>
<dbReference type="GO" id="GO:0006047">
    <property type="term" value="P:UDP-N-acetylglucosamine metabolic process"/>
    <property type="evidence" value="ECO:0007669"/>
    <property type="project" value="TreeGrafter"/>
</dbReference>
<dbReference type="GO" id="GO:0006487">
    <property type="term" value="P:protein N-linked glycosylation"/>
    <property type="evidence" value="ECO:0007669"/>
    <property type="project" value="TreeGrafter"/>
</dbReference>
<dbReference type="AlphaFoldDB" id="A0A3B9IHB6"/>
<dbReference type="GO" id="GO:0005829">
    <property type="term" value="C:cytosol"/>
    <property type="evidence" value="ECO:0007669"/>
    <property type="project" value="TreeGrafter"/>
</dbReference>
<evidence type="ECO:0000256" key="1">
    <source>
        <dbReference type="ARBA" id="ARBA00001031"/>
    </source>
</evidence>
<comment type="catalytic activity">
    <reaction evidence="1">
        <text>D-fructose 6-phosphate + L-glutamine = D-glucosamine 6-phosphate + L-glutamate</text>
        <dbReference type="Rhea" id="RHEA:13237"/>
        <dbReference type="ChEBI" id="CHEBI:29985"/>
        <dbReference type="ChEBI" id="CHEBI:58359"/>
        <dbReference type="ChEBI" id="CHEBI:58725"/>
        <dbReference type="ChEBI" id="CHEBI:61527"/>
        <dbReference type="EC" id="2.6.1.16"/>
    </reaction>
</comment>
<keyword evidence="5" id="KW-0315">Glutamine amidotransferase</keyword>
<evidence type="ECO:0000313" key="7">
    <source>
        <dbReference type="EMBL" id="HAE46733.1"/>
    </source>
</evidence>
<comment type="caution">
    <text evidence="7">The sequence shown here is derived from an EMBL/GenBank/DDBJ whole genome shotgun (WGS) entry which is preliminary data.</text>
</comment>
<dbReference type="Gene3D" id="3.40.50.10490">
    <property type="entry name" value="Glucose-6-phosphate isomerase like protein, domain 1"/>
    <property type="match status" value="2"/>
</dbReference>
<name>A0A3B9IHB6_9PROT</name>
<dbReference type="PANTHER" id="PTHR10937">
    <property type="entry name" value="GLUCOSAMINE--FRUCTOSE-6-PHOSPHATE AMINOTRANSFERASE, ISOMERIZING"/>
    <property type="match status" value="1"/>
</dbReference>
<evidence type="ECO:0000256" key="5">
    <source>
        <dbReference type="ARBA" id="ARBA00022962"/>
    </source>
</evidence>
<feature type="domain" description="SIS" evidence="6">
    <location>
        <begin position="56"/>
        <end position="93"/>
    </location>
</feature>
<dbReference type="EMBL" id="DMAI01000077">
    <property type="protein sequence ID" value="HAE46733.1"/>
    <property type="molecule type" value="Genomic_DNA"/>
</dbReference>
<dbReference type="Proteomes" id="UP000257706">
    <property type="component" value="Unassembled WGS sequence"/>
</dbReference>
<feature type="non-terminal residue" evidence="7">
    <location>
        <position position="1"/>
    </location>
</feature>
<gene>
    <name evidence="7" type="ORF">DCK97_04870</name>
</gene>